<evidence type="ECO:0000256" key="1">
    <source>
        <dbReference type="ARBA" id="ARBA00006484"/>
    </source>
</evidence>
<dbReference type="Pfam" id="PF00106">
    <property type="entry name" value="adh_short"/>
    <property type="match status" value="1"/>
</dbReference>
<accession>A0A837ZVZ9</accession>
<evidence type="ECO:0000256" key="2">
    <source>
        <dbReference type="ARBA" id="ARBA00023002"/>
    </source>
</evidence>
<sequence length="272" mass="29914">MQVAMITGAANGIGAATARIMVQRGMKVVLVDVDDETGRNLESELGPSAEFHRLDVSDPVGWVHLKDHVLETHGRIDILVLNAGTMSRPRGARVDDDTFGWLNQGAYERVLAVNQHGVVNGTMTFLPVFLQQESGRVLVISSVDALIPYPQDPFYAMAKASQLSFVRSMGELLKEFGVSVNALCPFSVLTDLTPENFRDLPERSISPEVFAEAVTYVLKSETTGEVWLKYHDTPEPCVHEFSEVQGIEKLYSPAPELVNGEARARPGSKEME</sequence>
<dbReference type="Gene3D" id="3.40.50.720">
    <property type="entry name" value="NAD(P)-binding Rossmann-like Domain"/>
    <property type="match status" value="1"/>
</dbReference>
<gene>
    <name evidence="4" type="ORF">H0B56_01825</name>
</gene>
<dbReference type="PANTHER" id="PTHR43180:SF33">
    <property type="entry name" value="15-HYDROXYPROSTAGLANDIN DEHYDROGENASE [NAD(+)]-LIKE"/>
    <property type="match status" value="1"/>
</dbReference>
<keyword evidence="5" id="KW-1185">Reference proteome</keyword>
<dbReference type="PANTHER" id="PTHR43180">
    <property type="entry name" value="3-OXOACYL-(ACYL-CARRIER-PROTEIN) REDUCTASE (AFU_ORTHOLOGUE AFUA_6G11210)"/>
    <property type="match status" value="1"/>
</dbReference>
<evidence type="ECO:0000256" key="3">
    <source>
        <dbReference type="RuleBase" id="RU000363"/>
    </source>
</evidence>
<dbReference type="RefSeq" id="WP_180891162.1">
    <property type="nucleotide sequence ID" value="NZ_JACCKD010000001.1"/>
</dbReference>
<keyword evidence="2" id="KW-0560">Oxidoreductase</keyword>
<protein>
    <submittedName>
        <fullName evidence="4">SDR family oxidoreductase</fullName>
    </submittedName>
</protein>
<organism evidence="4 5">
    <name type="scientific">Haloechinothrix aidingensis</name>
    <dbReference type="NCBI Taxonomy" id="2752311"/>
    <lineage>
        <taxon>Bacteria</taxon>
        <taxon>Bacillati</taxon>
        <taxon>Actinomycetota</taxon>
        <taxon>Actinomycetes</taxon>
        <taxon>Pseudonocardiales</taxon>
        <taxon>Pseudonocardiaceae</taxon>
        <taxon>Haloechinothrix</taxon>
    </lineage>
</organism>
<dbReference type="EMBL" id="JACCKD010000001">
    <property type="protein sequence ID" value="MBA0124274.1"/>
    <property type="molecule type" value="Genomic_DNA"/>
</dbReference>
<dbReference type="Proteomes" id="UP000582974">
    <property type="component" value="Unassembled WGS sequence"/>
</dbReference>
<proteinExistence type="inferred from homology"/>
<comment type="similarity">
    <text evidence="1 3">Belongs to the short-chain dehydrogenases/reductases (SDR) family.</text>
</comment>
<dbReference type="PRINTS" id="PR00080">
    <property type="entry name" value="SDRFAMILY"/>
</dbReference>
<evidence type="ECO:0000313" key="5">
    <source>
        <dbReference type="Proteomes" id="UP000582974"/>
    </source>
</evidence>
<dbReference type="GO" id="GO:0016491">
    <property type="term" value="F:oxidoreductase activity"/>
    <property type="evidence" value="ECO:0007669"/>
    <property type="project" value="UniProtKB-KW"/>
</dbReference>
<dbReference type="PRINTS" id="PR00081">
    <property type="entry name" value="GDHRDH"/>
</dbReference>
<name>A0A837ZVZ9_9PSEU</name>
<reference evidence="4 5" key="1">
    <citation type="submission" date="2020-07" db="EMBL/GenBank/DDBJ databases">
        <title>Genome of Haloechinothrix sp.</title>
        <authorList>
            <person name="Tang S.-K."/>
            <person name="Yang L."/>
            <person name="Zhu W.-Y."/>
        </authorList>
    </citation>
    <scope>NUCLEOTIDE SEQUENCE [LARGE SCALE GENOMIC DNA]</scope>
    <source>
        <strain evidence="4 5">YIM 98757</strain>
    </source>
</reference>
<dbReference type="InterPro" id="IPR002347">
    <property type="entry name" value="SDR_fam"/>
</dbReference>
<evidence type="ECO:0000313" key="4">
    <source>
        <dbReference type="EMBL" id="MBA0124274.1"/>
    </source>
</evidence>
<comment type="caution">
    <text evidence="4">The sequence shown here is derived from an EMBL/GenBank/DDBJ whole genome shotgun (WGS) entry which is preliminary data.</text>
</comment>
<dbReference type="CDD" id="cd05233">
    <property type="entry name" value="SDR_c"/>
    <property type="match status" value="1"/>
</dbReference>
<dbReference type="SUPFAM" id="SSF51735">
    <property type="entry name" value="NAD(P)-binding Rossmann-fold domains"/>
    <property type="match status" value="1"/>
</dbReference>
<dbReference type="AlphaFoldDB" id="A0A837ZVZ9"/>
<dbReference type="InterPro" id="IPR036291">
    <property type="entry name" value="NAD(P)-bd_dom_sf"/>
</dbReference>